<dbReference type="GO" id="GO:0008170">
    <property type="term" value="F:N-methyltransferase activity"/>
    <property type="evidence" value="ECO:0007669"/>
    <property type="project" value="InterPro"/>
</dbReference>
<feature type="domain" description="DNA methylase adenine-specific" evidence="2">
    <location>
        <begin position="87"/>
        <end position="175"/>
    </location>
</feature>
<evidence type="ECO:0000256" key="1">
    <source>
        <dbReference type="ARBA" id="ARBA00006594"/>
    </source>
</evidence>
<dbReference type="AlphaFoldDB" id="A0A221V467"/>
<dbReference type="SUPFAM" id="SSF53335">
    <property type="entry name" value="S-adenosyl-L-methionine-dependent methyltransferases"/>
    <property type="match status" value="1"/>
</dbReference>
<comment type="similarity">
    <text evidence="1">Belongs to the N(4)/N(6)-methyltransferase family.</text>
</comment>
<reference evidence="3 4" key="1">
    <citation type="submission" date="2017-07" db="EMBL/GenBank/DDBJ databases">
        <title>Genome Sequence of Arenibacter algicola Strain SMS7 Isolated from a culture of the Diatom Skeletonema marinoi.</title>
        <authorList>
            <person name="Topel M."/>
            <person name="Pinder M.I.M."/>
            <person name="Johansson O.N."/>
            <person name="Kourtchenko O."/>
            <person name="Godhe A."/>
            <person name="Clarke A.K."/>
        </authorList>
    </citation>
    <scope>NUCLEOTIDE SEQUENCE [LARGE SCALE GENOMIC DNA]</scope>
    <source>
        <strain evidence="3 4">SMS7</strain>
        <plasmid evidence="4">Plasmid psms7</plasmid>
    </source>
</reference>
<dbReference type="GO" id="GO:0032259">
    <property type="term" value="P:methylation"/>
    <property type="evidence" value="ECO:0007669"/>
    <property type="project" value="UniProtKB-KW"/>
</dbReference>
<gene>
    <name evidence="3" type="ORF">AREALGSMS7_05019</name>
</gene>
<organism evidence="3 4">
    <name type="scientific">Arenibacter algicola</name>
    <dbReference type="NCBI Taxonomy" id="616991"/>
    <lineage>
        <taxon>Bacteria</taxon>
        <taxon>Pseudomonadati</taxon>
        <taxon>Bacteroidota</taxon>
        <taxon>Flavobacteriia</taxon>
        <taxon>Flavobacteriales</taxon>
        <taxon>Flavobacteriaceae</taxon>
        <taxon>Arenibacter</taxon>
    </lineage>
</organism>
<evidence type="ECO:0000313" key="3">
    <source>
        <dbReference type="EMBL" id="ASO08392.1"/>
    </source>
</evidence>
<dbReference type="InterPro" id="IPR029063">
    <property type="entry name" value="SAM-dependent_MTases_sf"/>
</dbReference>
<keyword evidence="3" id="KW-0489">Methyltransferase</keyword>
<dbReference type="Gene3D" id="3.40.50.150">
    <property type="entry name" value="Vaccinia Virus protein VP39"/>
    <property type="match status" value="1"/>
</dbReference>
<dbReference type="KEGG" id="aalg:AREALGSMS7_05019"/>
<protein>
    <submittedName>
        <fullName evidence="3">N-6 DNA methylase</fullName>
    </submittedName>
</protein>
<dbReference type="Proteomes" id="UP000204551">
    <property type="component" value="Plasmid pSMS7"/>
</dbReference>
<dbReference type="EMBL" id="CP022516">
    <property type="protein sequence ID" value="ASO08392.1"/>
    <property type="molecule type" value="Genomic_DNA"/>
</dbReference>
<name>A0A221V467_9FLAO</name>
<dbReference type="GO" id="GO:0003677">
    <property type="term" value="F:DNA binding"/>
    <property type="evidence" value="ECO:0007669"/>
    <property type="project" value="InterPro"/>
</dbReference>
<proteinExistence type="inferred from homology"/>
<dbReference type="RefSeq" id="WP_093980756.1">
    <property type="nucleotide sequence ID" value="NZ_CP022516.1"/>
</dbReference>
<geneLocation type="plasmid" evidence="4">
    <name>psms7</name>
</geneLocation>
<keyword evidence="3" id="KW-0614">Plasmid</keyword>
<dbReference type="Pfam" id="PF02384">
    <property type="entry name" value="N6_Mtase"/>
    <property type="match status" value="1"/>
</dbReference>
<sequence length="262" mass="29907">MAKIHLPQELKKFGDIFDTLSRSHGTYYIFQDFLDFSINAWSLNHQADMDTIRKKYDRRELDLFNELIFEAIRILDKTIVSDTDVYDVYGTFYEANSLTNKHFAQFFTPMTICQFMAQILSPTGPENFNDPCCGSGRLSLAANSVNPGMFHTLIDIDYTCARMSALNLMYHGIHGIVISDNALWAGKDFRGAFIVNRWLKYSGVPQIEFVADINRAYGYARKKLGMPEPSPQKGKVPENRNTNAQEVADVIVDSKTNQIRLF</sequence>
<dbReference type="InterPro" id="IPR003356">
    <property type="entry name" value="DNA_methylase_A-5"/>
</dbReference>
<evidence type="ECO:0000313" key="4">
    <source>
        <dbReference type="Proteomes" id="UP000204551"/>
    </source>
</evidence>
<keyword evidence="3" id="KW-0808">Transferase</keyword>
<evidence type="ECO:0000259" key="2">
    <source>
        <dbReference type="Pfam" id="PF02384"/>
    </source>
</evidence>
<accession>A0A221V467</accession>